<dbReference type="EC" id="2.7.1.107" evidence="3 24"/>
<evidence type="ECO:0000256" key="3">
    <source>
        <dbReference type="ARBA" id="ARBA00012133"/>
    </source>
</evidence>
<comment type="similarity">
    <text evidence="2 24">Belongs to the bacterial diacylglycerol kinase family.</text>
</comment>
<evidence type="ECO:0000256" key="5">
    <source>
        <dbReference type="ARBA" id="ARBA00022475"/>
    </source>
</evidence>
<evidence type="ECO:0000256" key="6">
    <source>
        <dbReference type="ARBA" id="ARBA00022516"/>
    </source>
</evidence>
<keyword evidence="8 24" id="KW-0808">Transferase</keyword>
<feature type="binding site" evidence="21">
    <location>
        <position position="68"/>
    </location>
    <ligand>
        <name>substrate</name>
    </ligand>
</feature>
<dbReference type="PANTHER" id="PTHR34299">
    <property type="entry name" value="DIACYLGLYCEROL KINASE"/>
    <property type="match status" value="1"/>
</dbReference>
<feature type="binding site" evidence="23">
    <location>
        <position position="75"/>
    </location>
    <ligand>
        <name>a divalent metal cation</name>
        <dbReference type="ChEBI" id="CHEBI:60240"/>
    </ligand>
</feature>
<evidence type="ECO:0000256" key="21">
    <source>
        <dbReference type="PIRSR" id="PIRSR600829-2"/>
    </source>
</evidence>
<dbReference type="GO" id="GO:0005524">
    <property type="term" value="F:ATP binding"/>
    <property type="evidence" value="ECO:0007669"/>
    <property type="project" value="UniProtKB-KW"/>
</dbReference>
<name>A0A1I6FUF8_9RHOB</name>
<evidence type="ECO:0000256" key="14">
    <source>
        <dbReference type="ARBA" id="ARBA00022842"/>
    </source>
</evidence>
<keyword evidence="14 23" id="KW-0460">Magnesium</keyword>
<dbReference type="GO" id="GO:0005886">
    <property type="term" value="C:plasma membrane"/>
    <property type="evidence" value="ECO:0007669"/>
    <property type="project" value="UniProtKB-SubCell"/>
</dbReference>
<comment type="subcellular location">
    <subcellularLocation>
        <location evidence="1 24">Cell inner membrane</location>
        <topology evidence="1 24">Multi-pass membrane protein</topology>
    </subcellularLocation>
</comment>
<evidence type="ECO:0000256" key="19">
    <source>
        <dbReference type="ARBA" id="ARBA00023264"/>
    </source>
</evidence>
<feature type="transmembrane region" description="Helical" evidence="24">
    <location>
        <begin position="95"/>
        <end position="118"/>
    </location>
</feature>
<keyword evidence="15 24" id="KW-1133">Transmembrane helix</keyword>
<protein>
    <recommendedName>
        <fullName evidence="4 24">Diacylglycerol kinase</fullName>
        <ecNumber evidence="3 24">2.7.1.107</ecNumber>
    </recommendedName>
</protein>
<dbReference type="InterPro" id="IPR000829">
    <property type="entry name" value="DAGK"/>
</dbReference>
<keyword evidence="13 22" id="KW-0067">ATP-binding</keyword>
<dbReference type="Gene3D" id="1.10.287.3610">
    <property type="match status" value="1"/>
</dbReference>
<evidence type="ECO:0000256" key="1">
    <source>
        <dbReference type="ARBA" id="ARBA00004429"/>
    </source>
</evidence>
<dbReference type="GO" id="GO:0004143">
    <property type="term" value="F:ATP-dependent diacylglycerol kinase activity"/>
    <property type="evidence" value="ECO:0007669"/>
    <property type="project" value="UniProtKB-EC"/>
</dbReference>
<keyword evidence="9 24" id="KW-0812">Transmembrane</keyword>
<keyword evidence="7 24" id="KW-0997">Cell inner membrane</keyword>
<feature type="binding site" evidence="23">
    <location>
        <position position="27"/>
    </location>
    <ligand>
        <name>a divalent metal cation</name>
        <dbReference type="ChEBI" id="CHEBI:60240"/>
    </ligand>
</feature>
<feature type="binding site" evidence="21">
    <location>
        <position position="97"/>
    </location>
    <ligand>
        <name>substrate</name>
    </ligand>
</feature>
<evidence type="ECO:0000313" key="26">
    <source>
        <dbReference type="Proteomes" id="UP000199478"/>
    </source>
</evidence>
<dbReference type="RefSeq" id="WP_242650936.1">
    <property type="nucleotide sequence ID" value="NZ_FOYP01000001.1"/>
</dbReference>
<evidence type="ECO:0000256" key="9">
    <source>
        <dbReference type="ARBA" id="ARBA00022692"/>
    </source>
</evidence>
<evidence type="ECO:0000256" key="20">
    <source>
        <dbReference type="PIRSR" id="PIRSR600829-1"/>
    </source>
</evidence>
<feature type="binding site" evidence="22">
    <location>
        <begin position="93"/>
        <end position="94"/>
    </location>
    <ligand>
        <name>ATP</name>
        <dbReference type="ChEBI" id="CHEBI:30616"/>
    </ligand>
</feature>
<dbReference type="GO" id="GO:0046872">
    <property type="term" value="F:metal ion binding"/>
    <property type="evidence" value="ECO:0007669"/>
    <property type="project" value="UniProtKB-KW"/>
</dbReference>
<comment type="catalytic activity">
    <reaction evidence="24">
        <text>a 1,2-diacyl-sn-glycerol + ATP = a 1,2-diacyl-sn-glycero-3-phosphate + ADP + H(+)</text>
        <dbReference type="Rhea" id="RHEA:10272"/>
        <dbReference type="ChEBI" id="CHEBI:15378"/>
        <dbReference type="ChEBI" id="CHEBI:17815"/>
        <dbReference type="ChEBI" id="CHEBI:30616"/>
        <dbReference type="ChEBI" id="CHEBI:58608"/>
        <dbReference type="ChEBI" id="CHEBI:456216"/>
        <dbReference type="EC" id="2.7.1.107"/>
    </reaction>
</comment>
<comment type="cofactor">
    <cofactor evidence="23">
        <name>Mg(2+)</name>
        <dbReference type="ChEBI" id="CHEBI:18420"/>
    </cofactor>
    <text evidence="23">Mn(2+), Zn(2+), Cd(2+) and Co(2+) support activity to lesser extents.</text>
</comment>
<keyword evidence="5" id="KW-1003">Cell membrane</keyword>
<evidence type="ECO:0000256" key="12">
    <source>
        <dbReference type="ARBA" id="ARBA00022777"/>
    </source>
</evidence>
<gene>
    <name evidence="25" type="ORF">SAMN04488005_0514</name>
</gene>
<dbReference type="PANTHER" id="PTHR34299:SF1">
    <property type="entry name" value="DIACYLGLYCEROL KINASE"/>
    <property type="match status" value="1"/>
</dbReference>
<feature type="binding site" evidence="22">
    <location>
        <position position="75"/>
    </location>
    <ligand>
        <name>ATP</name>
        <dbReference type="ChEBI" id="CHEBI:30616"/>
    </ligand>
</feature>
<keyword evidence="12 24" id="KW-0418">Kinase</keyword>
<evidence type="ECO:0000256" key="4">
    <source>
        <dbReference type="ARBA" id="ARBA00017575"/>
    </source>
</evidence>
<evidence type="ECO:0000256" key="23">
    <source>
        <dbReference type="PIRSR" id="PIRSR600829-4"/>
    </source>
</evidence>
<evidence type="ECO:0000256" key="18">
    <source>
        <dbReference type="ARBA" id="ARBA00023209"/>
    </source>
</evidence>
<evidence type="ECO:0000256" key="8">
    <source>
        <dbReference type="ARBA" id="ARBA00022679"/>
    </source>
</evidence>
<feature type="binding site" evidence="21">
    <location>
        <position position="54"/>
    </location>
    <ligand>
        <name>substrate</name>
    </ligand>
</feature>
<accession>A0A1I6FUF8</accession>
<evidence type="ECO:0000256" key="17">
    <source>
        <dbReference type="ARBA" id="ARBA00023136"/>
    </source>
</evidence>
<dbReference type="InterPro" id="IPR036945">
    <property type="entry name" value="DAGK_sf"/>
</dbReference>
<reference evidence="26" key="1">
    <citation type="submission" date="2016-10" db="EMBL/GenBank/DDBJ databases">
        <authorList>
            <person name="Varghese N."/>
            <person name="Submissions S."/>
        </authorList>
    </citation>
    <scope>NUCLEOTIDE SEQUENCE [LARGE SCALE GENOMIC DNA]</scope>
    <source>
        <strain evidence="26">DSM 26879</strain>
    </source>
</reference>
<evidence type="ECO:0000313" key="25">
    <source>
        <dbReference type="EMBL" id="SFR33554.1"/>
    </source>
</evidence>
<evidence type="ECO:0000256" key="16">
    <source>
        <dbReference type="ARBA" id="ARBA00023098"/>
    </source>
</evidence>
<dbReference type="PROSITE" id="PS01069">
    <property type="entry name" value="DAGK_PROKAR"/>
    <property type="match status" value="1"/>
</dbReference>
<dbReference type="Pfam" id="PF01219">
    <property type="entry name" value="DAGK_prokar"/>
    <property type="match status" value="1"/>
</dbReference>
<dbReference type="AlphaFoldDB" id="A0A1I6FUF8"/>
<feature type="active site" description="Proton acceptor" evidence="20">
    <location>
        <position position="68"/>
    </location>
</feature>
<dbReference type="CDD" id="cd14264">
    <property type="entry name" value="DAGK_IM"/>
    <property type="match status" value="1"/>
</dbReference>
<keyword evidence="11 22" id="KW-0547">Nucleotide-binding</keyword>
<feature type="transmembrane region" description="Helical" evidence="24">
    <location>
        <begin position="30"/>
        <end position="49"/>
    </location>
</feature>
<evidence type="ECO:0000256" key="2">
    <source>
        <dbReference type="ARBA" id="ARBA00005967"/>
    </source>
</evidence>
<feature type="transmembrane region" description="Helical" evidence="24">
    <location>
        <begin position="55"/>
        <end position="74"/>
    </location>
</feature>
<keyword evidence="17 24" id="KW-0472">Membrane</keyword>
<evidence type="ECO:0000256" key="13">
    <source>
        <dbReference type="ARBA" id="ARBA00022840"/>
    </source>
</evidence>
<evidence type="ECO:0000256" key="15">
    <source>
        <dbReference type="ARBA" id="ARBA00022989"/>
    </source>
</evidence>
<keyword evidence="26" id="KW-1185">Reference proteome</keyword>
<dbReference type="Proteomes" id="UP000199478">
    <property type="component" value="Unassembled WGS sequence"/>
</dbReference>
<evidence type="ECO:0000256" key="11">
    <source>
        <dbReference type="ARBA" id="ARBA00022741"/>
    </source>
</evidence>
<dbReference type="GO" id="GO:0006654">
    <property type="term" value="P:phosphatidic acid biosynthetic process"/>
    <property type="evidence" value="ECO:0007669"/>
    <property type="project" value="InterPro"/>
</dbReference>
<dbReference type="InterPro" id="IPR033718">
    <property type="entry name" value="DAGK_prok"/>
</dbReference>
<keyword evidence="10 23" id="KW-0479">Metal-binding</keyword>
<keyword evidence="18" id="KW-0594">Phospholipid biosynthesis</keyword>
<evidence type="ECO:0000256" key="24">
    <source>
        <dbReference type="RuleBase" id="RU363065"/>
    </source>
</evidence>
<evidence type="ECO:0000256" key="7">
    <source>
        <dbReference type="ARBA" id="ARBA00022519"/>
    </source>
</evidence>
<feature type="binding site" evidence="22">
    <location>
        <position position="27"/>
    </location>
    <ligand>
        <name>ATP</name>
        <dbReference type="ChEBI" id="CHEBI:30616"/>
    </ligand>
</feature>
<evidence type="ECO:0000256" key="22">
    <source>
        <dbReference type="PIRSR" id="PIRSR600829-3"/>
    </source>
</evidence>
<dbReference type="STRING" id="390270.SAMN04488005_0514"/>
<evidence type="ECO:0000256" key="10">
    <source>
        <dbReference type="ARBA" id="ARBA00022723"/>
    </source>
</evidence>
<keyword evidence="6" id="KW-0444">Lipid biosynthesis</keyword>
<keyword evidence="16 24" id="KW-0443">Lipid metabolism</keyword>
<organism evidence="25 26">
    <name type="scientific">Yoonia tamlensis</name>
    <dbReference type="NCBI Taxonomy" id="390270"/>
    <lineage>
        <taxon>Bacteria</taxon>
        <taxon>Pseudomonadati</taxon>
        <taxon>Pseudomonadota</taxon>
        <taxon>Alphaproteobacteria</taxon>
        <taxon>Rhodobacterales</taxon>
        <taxon>Paracoccaceae</taxon>
        <taxon>Yoonia</taxon>
    </lineage>
</organism>
<dbReference type="EMBL" id="FOYP01000001">
    <property type="protein sequence ID" value="SFR33554.1"/>
    <property type="molecule type" value="Genomic_DNA"/>
</dbReference>
<comment type="function">
    <text evidence="24">Catalyzes the ATP-dependent phosphorylation of sn-l,2-diacylglycerol (DAG) to phosphatidic acid. Involved in the recycling of diacylglycerol produced as a by-product during membrane-derived oligosaccharide (MDO) biosynthesis.</text>
</comment>
<sequence>MMLQQIIRVKQRAVWSWDGFLHVWKTEGSLTQWIVMNVAFGVLALVLPLTAGERGMLLMGGIMVLAAECMNTAIERVVDDISTDKRDAAKQAKDCGSAAVAVTAIGVGVAWVCVIARLL</sequence>
<keyword evidence="19 24" id="KW-1208">Phospholipid metabolism</keyword>
<proteinExistence type="inferred from homology"/>